<feature type="non-terminal residue" evidence="1">
    <location>
        <position position="1"/>
    </location>
</feature>
<comment type="caution">
    <text evidence="1">The sequence shown here is derived from an EMBL/GenBank/DDBJ whole genome shotgun (WGS) entry which is preliminary data.</text>
</comment>
<sequence length="143" mass="15932">MFIVGNADLMDNPKNGIWPCVIKELRTHDRVGMGLPIYCKNHPDTQNIVNTPDMLKQVAPNGGCTRACNRGHPNDPEHISVKCYEPCPRLHQPCGHACPKVCGDSCGLCMEIVKPMALACDHIFEKPRCWQKQNPSKIICAVR</sequence>
<dbReference type="AlphaFoldDB" id="A0A9P6PKA5"/>
<accession>A0A9P6PKA5</accession>
<dbReference type="EMBL" id="JAAAJA010001866">
    <property type="protein sequence ID" value="KAG0245913.1"/>
    <property type="molecule type" value="Genomic_DNA"/>
</dbReference>
<protein>
    <recommendedName>
        <fullName evidence="3">NFX1-type zinc finger-containing protein 1</fullName>
    </recommendedName>
</protein>
<evidence type="ECO:0000313" key="2">
    <source>
        <dbReference type="Proteomes" id="UP000726737"/>
    </source>
</evidence>
<dbReference type="Proteomes" id="UP000726737">
    <property type="component" value="Unassembled WGS sequence"/>
</dbReference>
<dbReference type="OrthoDB" id="2423195at2759"/>
<evidence type="ECO:0000313" key="1">
    <source>
        <dbReference type="EMBL" id="KAG0245913.1"/>
    </source>
</evidence>
<evidence type="ECO:0008006" key="3">
    <source>
        <dbReference type="Google" id="ProtNLM"/>
    </source>
</evidence>
<keyword evidence="2" id="KW-1185">Reference proteome</keyword>
<gene>
    <name evidence="1" type="ORF">BG011_002629</name>
</gene>
<name>A0A9P6PKA5_9FUNG</name>
<organism evidence="1 2">
    <name type="scientific">Mortierella polycephala</name>
    <dbReference type="NCBI Taxonomy" id="41804"/>
    <lineage>
        <taxon>Eukaryota</taxon>
        <taxon>Fungi</taxon>
        <taxon>Fungi incertae sedis</taxon>
        <taxon>Mucoromycota</taxon>
        <taxon>Mortierellomycotina</taxon>
        <taxon>Mortierellomycetes</taxon>
        <taxon>Mortierellales</taxon>
        <taxon>Mortierellaceae</taxon>
        <taxon>Mortierella</taxon>
    </lineage>
</organism>
<reference evidence="1" key="1">
    <citation type="journal article" date="2020" name="Fungal Divers.">
        <title>Resolving the Mortierellaceae phylogeny through synthesis of multi-gene phylogenetics and phylogenomics.</title>
        <authorList>
            <person name="Vandepol N."/>
            <person name="Liber J."/>
            <person name="Desiro A."/>
            <person name="Na H."/>
            <person name="Kennedy M."/>
            <person name="Barry K."/>
            <person name="Grigoriev I.V."/>
            <person name="Miller A.N."/>
            <person name="O'Donnell K."/>
            <person name="Stajich J.E."/>
            <person name="Bonito G."/>
        </authorList>
    </citation>
    <scope>NUCLEOTIDE SEQUENCE</scope>
    <source>
        <strain evidence="1">KOD948</strain>
    </source>
</reference>
<proteinExistence type="predicted"/>